<dbReference type="EMBL" id="SZOM01000394">
    <property type="protein sequence ID" value="TKH09033.1"/>
    <property type="molecule type" value="Genomic_DNA"/>
</dbReference>
<sequence>MRTLIIALVVIGLVFFNVISLHTIGTLAFIIGFIIGIALGIYLLYRFVLGLLALFIAFIGIVSVICLITYAATNLI</sequence>
<keyword evidence="1" id="KW-1133">Transmembrane helix</keyword>
<comment type="caution">
    <text evidence="2">The sequence shown here is derived from an EMBL/GenBank/DDBJ whole genome shotgun (WGS) entry which is preliminary data.</text>
</comment>
<evidence type="ECO:0000256" key="1">
    <source>
        <dbReference type="SAM" id="Phobius"/>
    </source>
</evidence>
<feature type="transmembrane region" description="Helical" evidence="1">
    <location>
        <begin position="52"/>
        <end position="72"/>
    </location>
</feature>
<name>A0A4U2MDZ5_9BACI</name>
<accession>A0A4U2MDZ5</accession>
<dbReference type="RefSeq" id="WP_061667727.1">
    <property type="nucleotide sequence ID" value="NZ_SZOM01000394.1"/>
</dbReference>
<feature type="transmembrane region" description="Helical" evidence="1">
    <location>
        <begin position="26"/>
        <end position="45"/>
    </location>
</feature>
<organism evidence="2 3">
    <name type="scientific">Bacillus wiedmannii</name>
    <dbReference type="NCBI Taxonomy" id="1890302"/>
    <lineage>
        <taxon>Bacteria</taxon>
        <taxon>Bacillati</taxon>
        <taxon>Bacillota</taxon>
        <taxon>Bacilli</taxon>
        <taxon>Bacillales</taxon>
        <taxon>Bacillaceae</taxon>
        <taxon>Bacillus</taxon>
        <taxon>Bacillus cereus group</taxon>
    </lineage>
</organism>
<protein>
    <submittedName>
        <fullName evidence="2">Uncharacterized protein</fullName>
    </submittedName>
</protein>
<keyword evidence="1" id="KW-0812">Transmembrane</keyword>
<reference evidence="2 3" key="1">
    <citation type="journal article" date="2019" name="Environ. Microbiol.">
        <title>An active ?-lactamase is a part of an orchestrated cell wall stress resistance network of Bacillus subtilis and related rhizosphere species.</title>
        <authorList>
            <person name="Bucher T."/>
            <person name="Keren-Paz A."/>
            <person name="Hausser J."/>
            <person name="Olender T."/>
            <person name="Cytryn E."/>
            <person name="Kolodkin-Gal I."/>
        </authorList>
    </citation>
    <scope>NUCLEOTIDE SEQUENCE [LARGE SCALE GENOMIC DNA]</scope>
    <source>
        <strain evidence="2 3">I71</strain>
    </source>
</reference>
<keyword evidence="1" id="KW-0472">Membrane</keyword>
<dbReference type="Proteomes" id="UP000306037">
    <property type="component" value="Unassembled WGS sequence"/>
</dbReference>
<proteinExistence type="predicted"/>
<gene>
    <name evidence="2" type="ORF">FC694_28615</name>
</gene>
<evidence type="ECO:0000313" key="2">
    <source>
        <dbReference type="EMBL" id="TKH09033.1"/>
    </source>
</evidence>
<evidence type="ECO:0000313" key="3">
    <source>
        <dbReference type="Proteomes" id="UP000306037"/>
    </source>
</evidence>
<dbReference type="AlphaFoldDB" id="A0A4U2MDZ5"/>